<organism evidence="2">
    <name type="scientific">Leucothrix mucor</name>
    <dbReference type="NCBI Taxonomy" id="45248"/>
    <lineage>
        <taxon>Bacteria</taxon>
        <taxon>Pseudomonadati</taxon>
        <taxon>Pseudomonadota</taxon>
        <taxon>Gammaproteobacteria</taxon>
        <taxon>Thiotrichales</taxon>
        <taxon>Thiotrichaceae</taxon>
        <taxon>Leucothrix</taxon>
    </lineage>
</organism>
<dbReference type="EC" id="6.3.5.-" evidence="1"/>
<dbReference type="HAMAP" id="MF_00122">
    <property type="entry name" value="GatC"/>
    <property type="match status" value="1"/>
</dbReference>
<dbReference type="InterPro" id="IPR036113">
    <property type="entry name" value="Asp/Glu-ADT_sf_sub_c"/>
</dbReference>
<dbReference type="InterPro" id="IPR003837">
    <property type="entry name" value="GatC"/>
</dbReference>
<dbReference type="GO" id="GO:0006450">
    <property type="term" value="P:regulation of translational fidelity"/>
    <property type="evidence" value="ECO:0007669"/>
    <property type="project" value="InterPro"/>
</dbReference>
<dbReference type="EMBL" id="DRMS01000147">
    <property type="protein sequence ID" value="HFC91881.1"/>
    <property type="molecule type" value="Genomic_DNA"/>
</dbReference>
<accession>A0A7V2WU92</accession>
<evidence type="ECO:0000256" key="1">
    <source>
        <dbReference type="HAMAP-Rule" id="MF_00122"/>
    </source>
</evidence>
<dbReference type="GO" id="GO:0070681">
    <property type="term" value="P:glutaminyl-tRNAGln biosynthesis via transamidation"/>
    <property type="evidence" value="ECO:0007669"/>
    <property type="project" value="TreeGrafter"/>
</dbReference>
<keyword evidence="1" id="KW-0436">Ligase</keyword>
<dbReference type="GO" id="GO:0006412">
    <property type="term" value="P:translation"/>
    <property type="evidence" value="ECO:0007669"/>
    <property type="project" value="UniProtKB-UniRule"/>
</dbReference>
<comment type="subunit">
    <text evidence="1">Heterotrimer of A, B and C subunits.</text>
</comment>
<name>A0A7V2WU92_LEUMU</name>
<dbReference type="Gene3D" id="1.10.20.60">
    <property type="entry name" value="Glu-tRNAGln amidotransferase C subunit, N-terminal domain"/>
    <property type="match status" value="1"/>
</dbReference>
<gene>
    <name evidence="1 2" type="primary">gatC</name>
    <name evidence="2" type="ORF">ENJ51_03630</name>
</gene>
<dbReference type="GO" id="GO:0050567">
    <property type="term" value="F:glutaminyl-tRNA synthase (glutamine-hydrolyzing) activity"/>
    <property type="evidence" value="ECO:0007669"/>
    <property type="project" value="UniProtKB-UniRule"/>
</dbReference>
<keyword evidence="1" id="KW-0547">Nucleotide-binding</keyword>
<protein>
    <recommendedName>
        <fullName evidence="1">Aspartyl/glutamyl-tRNA(Asn/Gln) amidotransferase subunit C</fullName>
        <shortName evidence="1">Asp/Glu-ADT subunit C</shortName>
        <ecNumber evidence="1">6.3.5.-</ecNumber>
    </recommendedName>
</protein>
<comment type="catalytic activity">
    <reaction evidence="1">
        <text>L-aspartyl-tRNA(Asn) + L-glutamine + ATP + H2O = L-asparaginyl-tRNA(Asn) + L-glutamate + ADP + phosphate + 2 H(+)</text>
        <dbReference type="Rhea" id="RHEA:14513"/>
        <dbReference type="Rhea" id="RHEA-COMP:9674"/>
        <dbReference type="Rhea" id="RHEA-COMP:9677"/>
        <dbReference type="ChEBI" id="CHEBI:15377"/>
        <dbReference type="ChEBI" id="CHEBI:15378"/>
        <dbReference type="ChEBI" id="CHEBI:29985"/>
        <dbReference type="ChEBI" id="CHEBI:30616"/>
        <dbReference type="ChEBI" id="CHEBI:43474"/>
        <dbReference type="ChEBI" id="CHEBI:58359"/>
        <dbReference type="ChEBI" id="CHEBI:78515"/>
        <dbReference type="ChEBI" id="CHEBI:78516"/>
        <dbReference type="ChEBI" id="CHEBI:456216"/>
    </reaction>
</comment>
<dbReference type="AlphaFoldDB" id="A0A7V2WU92"/>
<comment type="similarity">
    <text evidence="1">Belongs to the GatC family.</text>
</comment>
<dbReference type="GO" id="GO:0005524">
    <property type="term" value="F:ATP binding"/>
    <property type="evidence" value="ECO:0007669"/>
    <property type="project" value="UniProtKB-KW"/>
</dbReference>
<comment type="function">
    <text evidence="1">Allows the formation of correctly charged Asn-tRNA(Asn) or Gln-tRNA(Gln) through the transamidation of misacylated Asp-tRNA(Asn) or Glu-tRNA(Gln) in organisms which lack either or both of asparaginyl-tRNA or glutaminyl-tRNA synthetases. The reaction takes place in the presence of glutamine and ATP through an activated phospho-Asp-tRNA(Asn) or phospho-Glu-tRNA(Gln).</text>
</comment>
<keyword evidence="1" id="KW-0067">ATP-binding</keyword>
<reference evidence="2" key="1">
    <citation type="journal article" date="2020" name="mSystems">
        <title>Genome- and Community-Level Interaction Insights into Carbon Utilization and Element Cycling Functions of Hydrothermarchaeota in Hydrothermal Sediment.</title>
        <authorList>
            <person name="Zhou Z."/>
            <person name="Liu Y."/>
            <person name="Xu W."/>
            <person name="Pan J."/>
            <person name="Luo Z.H."/>
            <person name="Li M."/>
        </authorList>
    </citation>
    <scope>NUCLEOTIDE SEQUENCE [LARGE SCALE GENOMIC DNA]</scope>
    <source>
        <strain evidence="2">HyVt-493</strain>
    </source>
</reference>
<evidence type="ECO:0000313" key="2">
    <source>
        <dbReference type="EMBL" id="HFC91881.1"/>
    </source>
</evidence>
<comment type="catalytic activity">
    <reaction evidence="1">
        <text>L-glutamyl-tRNA(Gln) + L-glutamine + ATP + H2O = L-glutaminyl-tRNA(Gln) + L-glutamate + ADP + phosphate + H(+)</text>
        <dbReference type="Rhea" id="RHEA:17521"/>
        <dbReference type="Rhea" id="RHEA-COMP:9681"/>
        <dbReference type="Rhea" id="RHEA-COMP:9684"/>
        <dbReference type="ChEBI" id="CHEBI:15377"/>
        <dbReference type="ChEBI" id="CHEBI:15378"/>
        <dbReference type="ChEBI" id="CHEBI:29985"/>
        <dbReference type="ChEBI" id="CHEBI:30616"/>
        <dbReference type="ChEBI" id="CHEBI:43474"/>
        <dbReference type="ChEBI" id="CHEBI:58359"/>
        <dbReference type="ChEBI" id="CHEBI:78520"/>
        <dbReference type="ChEBI" id="CHEBI:78521"/>
        <dbReference type="ChEBI" id="CHEBI:456216"/>
    </reaction>
</comment>
<dbReference type="PANTHER" id="PTHR15004">
    <property type="entry name" value="GLUTAMYL-TRNA(GLN) AMIDOTRANSFERASE SUBUNIT C, MITOCHONDRIAL"/>
    <property type="match status" value="1"/>
</dbReference>
<dbReference type="NCBIfam" id="TIGR00135">
    <property type="entry name" value="gatC"/>
    <property type="match status" value="1"/>
</dbReference>
<dbReference type="SUPFAM" id="SSF141000">
    <property type="entry name" value="Glu-tRNAGln amidotransferase C subunit"/>
    <property type="match status" value="1"/>
</dbReference>
<comment type="caution">
    <text evidence="2">The sequence shown here is derived from an EMBL/GenBank/DDBJ whole genome shotgun (WGS) entry which is preliminary data.</text>
</comment>
<dbReference type="Pfam" id="PF02686">
    <property type="entry name" value="GatC"/>
    <property type="match status" value="1"/>
</dbReference>
<dbReference type="PANTHER" id="PTHR15004:SF0">
    <property type="entry name" value="GLUTAMYL-TRNA(GLN) AMIDOTRANSFERASE SUBUNIT C, MITOCHONDRIAL"/>
    <property type="match status" value="1"/>
</dbReference>
<proteinExistence type="inferred from homology"/>
<sequence>MSLSTEEVKKISLLARLAISDEEAQHYSDSLSEIFDLVEQMNAVDTTGIEPMAHPQDISQRLREDVVTAIDEREKFQSIAPATEDNLYLVPKVIE</sequence>
<keyword evidence="1" id="KW-0648">Protein biosynthesis</keyword>
<dbReference type="Proteomes" id="UP000885750">
    <property type="component" value="Unassembled WGS sequence"/>
</dbReference>